<reference evidence="10 11" key="1">
    <citation type="submission" date="2024-09" db="EMBL/GenBank/DDBJ databases">
        <title>Novel species of the genus Pelomonas and Roseateles isolated from streams.</title>
        <authorList>
            <person name="Lu H."/>
        </authorList>
    </citation>
    <scope>NUCLEOTIDE SEQUENCE [LARGE SCALE GENOMIC DNA]</scope>
    <source>
        <strain evidence="10 11">BYS96W</strain>
    </source>
</reference>
<evidence type="ECO:0000256" key="6">
    <source>
        <dbReference type="ARBA" id="ARBA00022989"/>
    </source>
</evidence>
<feature type="transmembrane region" description="Helical" evidence="8">
    <location>
        <begin position="31"/>
        <end position="51"/>
    </location>
</feature>
<sequence>MTRRMRGLADALGRLYAIALKEVQQMLRDKLTFAMAVGVPILQLVLFGYAINTDPKGLPTAIVSQDTSPMARSLVAALQTSGYFRVVATGLSEARGDKLLQRGDIQFLVVVPDDFGARVVRGERPAVLVAADATDPSAASNALAALARLGQTALARDLRGVLASRAPQAAPFEVRIQRRYNPEGLSRYNIVPGLVGTILTMTMVMLTALAMTRERERGTMENLLATPVRPFEVMAGKILPYVVLGYVQLGVILGAAFLLFDVPMLGSLPLLLAMIGVFMLANLGVGFTFSTLARNQLQALQLTFFFFLPSMLLSGFMFPFRGMPAWAQHLGEVLPLTHFLRIVRGVMLKGSGSAELLPELWPMLAFLAVAGGVALWRYQQTVD</sequence>
<evidence type="ECO:0000256" key="1">
    <source>
        <dbReference type="ARBA" id="ARBA00004651"/>
    </source>
</evidence>
<feature type="transmembrane region" description="Helical" evidence="8">
    <location>
        <begin position="190"/>
        <end position="211"/>
    </location>
</feature>
<keyword evidence="5 8" id="KW-0812">Transmembrane</keyword>
<accession>A0ABW7G6G0</accession>
<keyword evidence="3" id="KW-0813">Transport</keyword>
<protein>
    <submittedName>
        <fullName evidence="10">ABC transporter permease</fullName>
    </submittedName>
</protein>
<keyword evidence="6 8" id="KW-1133">Transmembrane helix</keyword>
<feature type="domain" description="ABC transmembrane type-2" evidence="9">
    <location>
        <begin position="152"/>
        <end position="381"/>
    </location>
</feature>
<name>A0ABW7G6G0_9BURK</name>
<dbReference type="Gene3D" id="3.40.1710.10">
    <property type="entry name" value="abc type-2 transporter like domain"/>
    <property type="match status" value="1"/>
</dbReference>
<feature type="transmembrane region" description="Helical" evidence="8">
    <location>
        <begin position="360"/>
        <end position="378"/>
    </location>
</feature>
<dbReference type="Proteomes" id="UP001606305">
    <property type="component" value="Unassembled WGS sequence"/>
</dbReference>
<keyword evidence="7 8" id="KW-0472">Membrane</keyword>
<dbReference type="InterPro" id="IPR013525">
    <property type="entry name" value="ABC2_TM"/>
</dbReference>
<dbReference type="EMBL" id="JBIGIA010000008">
    <property type="protein sequence ID" value="MFG6457516.1"/>
    <property type="molecule type" value="Genomic_DNA"/>
</dbReference>
<evidence type="ECO:0000256" key="4">
    <source>
        <dbReference type="ARBA" id="ARBA00022475"/>
    </source>
</evidence>
<dbReference type="PANTHER" id="PTHR30294">
    <property type="entry name" value="MEMBRANE COMPONENT OF ABC TRANSPORTER YHHJ-RELATED"/>
    <property type="match status" value="1"/>
</dbReference>
<comment type="caution">
    <text evidence="10">The sequence shown here is derived from an EMBL/GenBank/DDBJ whole genome shotgun (WGS) entry which is preliminary data.</text>
</comment>
<feature type="transmembrane region" description="Helical" evidence="8">
    <location>
        <begin position="238"/>
        <end position="260"/>
    </location>
</feature>
<evidence type="ECO:0000256" key="2">
    <source>
        <dbReference type="ARBA" id="ARBA00007783"/>
    </source>
</evidence>
<dbReference type="PANTHER" id="PTHR30294:SF29">
    <property type="entry name" value="MULTIDRUG ABC TRANSPORTER PERMEASE YBHS-RELATED"/>
    <property type="match status" value="1"/>
</dbReference>
<organism evidence="10 11">
    <name type="scientific">Pelomonas nitida</name>
    <dbReference type="NCBI Taxonomy" id="3299027"/>
    <lineage>
        <taxon>Bacteria</taxon>
        <taxon>Pseudomonadati</taxon>
        <taxon>Pseudomonadota</taxon>
        <taxon>Betaproteobacteria</taxon>
        <taxon>Burkholderiales</taxon>
        <taxon>Sphaerotilaceae</taxon>
        <taxon>Roseateles</taxon>
    </lineage>
</organism>
<dbReference type="InterPro" id="IPR051449">
    <property type="entry name" value="ABC-2_transporter_component"/>
</dbReference>
<dbReference type="Pfam" id="PF12698">
    <property type="entry name" value="ABC2_membrane_3"/>
    <property type="match status" value="1"/>
</dbReference>
<proteinExistence type="inferred from homology"/>
<evidence type="ECO:0000256" key="5">
    <source>
        <dbReference type="ARBA" id="ARBA00022692"/>
    </source>
</evidence>
<feature type="transmembrane region" description="Helical" evidence="8">
    <location>
        <begin position="266"/>
        <end position="287"/>
    </location>
</feature>
<dbReference type="PROSITE" id="PS51012">
    <property type="entry name" value="ABC_TM2"/>
    <property type="match status" value="1"/>
</dbReference>
<keyword evidence="11" id="KW-1185">Reference proteome</keyword>
<evidence type="ECO:0000256" key="7">
    <source>
        <dbReference type="ARBA" id="ARBA00023136"/>
    </source>
</evidence>
<comment type="subcellular location">
    <subcellularLocation>
        <location evidence="1">Cell membrane</location>
        <topology evidence="1">Multi-pass membrane protein</topology>
    </subcellularLocation>
</comment>
<evidence type="ECO:0000256" key="8">
    <source>
        <dbReference type="SAM" id="Phobius"/>
    </source>
</evidence>
<feature type="transmembrane region" description="Helical" evidence="8">
    <location>
        <begin position="299"/>
        <end position="320"/>
    </location>
</feature>
<evidence type="ECO:0000313" key="11">
    <source>
        <dbReference type="Proteomes" id="UP001606305"/>
    </source>
</evidence>
<gene>
    <name evidence="10" type="ORF">ACG00X_11800</name>
</gene>
<evidence type="ECO:0000313" key="10">
    <source>
        <dbReference type="EMBL" id="MFG6457516.1"/>
    </source>
</evidence>
<comment type="similarity">
    <text evidence="2">Belongs to the ABC-2 integral membrane protein family.</text>
</comment>
<evidence type="ECO:0000256" key="3">
    <source>
        <dbReference type="ARBA" id="ARBA00022448"/>
    </source>
</evidence>
<dbReference type="InterPro" id="IPR047817">
    <property type="entry name" value="ABC2_TM_bact-type"/>
</dbReference>
<keyword evidence="4" id="KW-1003">Cell membrane</keyword>
<dbReference type="RefSeq" id="WP_394488378.1">
    <property type="nucleotide sequence ID" value="NZ_JBIGIA010000008.1"/>
</dbReference>
<evidence type="ECO:0000259" key="9">
    <source>
        <dbReference type="PROSITE" id="PS51012"/>
    </source>
</evidence>